<dbReference type="Proteomes" id="UP000784294">
    <property type="component" value="Unassembled WGS sequence"/>
</dbReference>
<dbReference type="OrthoDB" id="10064898at2759"/>
<keyword evidence="3" id="KW-1185">Reference proteome</keyword>
<evidence type="ECO:0000256" key="1">
    <source>
        <dbReference type="SAM" id="MobiDB-lite"/>
    </source>
</evidence>
<feature type="compositionally biased region" description="Basic and acidic residues" evidence="1">
    <location>
        <begin position="69"/>
        <end position="82"/>
    </location>
</feature>
<sequence length="107" mass="11589">MKTALMRGVCALNMETMSVLNGPGLLPPVRVPLTEESPNPSNTNQPTVVEDKLNEPKYPGNCECASEKKLGAASEEQRERAEQAITSVDDLPKATRTGISPEQPEVR</sequence>
<feature type="compositionally biased region" description="Polar residues" evidence="1">
    <location>
        <begin position="36"/>
        <end position="47"/>
    </location>
</feature>
<protein>
    <submittedName>
        <fullName evidence="2">Uncharacterized protein</fullName>
    </submittedName>
</protein>
<organism evidence="2 3">
    <name type="scientific">Protopolystoma xenopodis</name>
    <dbReference type="NCBI Taxonomy" id="117903"/>
    <lineage>
        <taxon>Eukaryota</taxon>
        <taxon>Metazoa</taxon>
        <taxon>Spiralia</taxon>
        <taxon>Lophotrochozoa</taxon>
        <taxon>Platyhelminthes</taxon>
        <taxon>Monogenea</taxon>
        <taxon>Polyopisthocotylea</taxon>
        <taxon>Polystomatidea</taxon>
        <taxon>Polystomatidae</taxon>
        <taxon>Protopolystoma</taxon>
    </lineage>
</organism>
<feature type="region of interest" description="Disordered" evidence="1">
    <location>
        <begin position="30"/>
        <end position="54"/>
    </location>
</feature>
<dbReference type="EMBL" id="CAAALY010107576">
    <property type="protein sequence ID" value="VEL29915.1"/>
    <property type="molecule type" value="Genomic_DNA"/>
</dbReference>
<proteinExistence type="predicted"/>
<name>A0A3S5B0A1_9PLAT</name>
<accession>A0A3S5B0A1</accession>
<comment type="caution">
    <text evidence="2">The sequence shown here is derived from an EMBL/GenBank/DDBJ whole genome shotgun (WGS) entry which is preliminary data.</text>
</comment>
<feature type="region of interest" description="Disordered" evidence="1">
    <location>
        <begin position="69"/>
        <end position="107"/>
    </location>
</feature>
<evidence type="ECO:0000313" key="2">
    <source>
        <dbReference type="EMBL" id="VEL29915.1"/>
    </source>
</evidence>
<gene>
    <name evidence="2" type="ORF">PXEA_LOCUS23355</name>
</gene>
<reference evidence="2" key="1">
    <citation type="submission" date="2018-11" db="EMBL/GenBank/DDBJ databases">
        <authorList>
            <consortium name="Pathogen Informatics"/>
        </authorList>
    </citation>
    <scope>NUCLEOTIDE SEQUENCE</scope>
</reference>
<dbReference type="AlphaFoldDB" id="A0A3S5B0A1"/>
<evidence type="ECO:0000313" key="3">
    <source>
        <dbReference type="Proteomes" id="UP000784294"/>
    </source>
</evidence>